<dbReference type="Pfam" id="PF22570">
    <property type="entry name" value="LiaF-TM"/>
    <property type="match status" value="1"/>
</dbReference>
<evidence type="ECO:0000256" key="3">
    <source>
        <dbReference type="ARBA" id="ARBA00022692"/>
    </source>
</evidence>
<protein>
    <submittedName>
        <fullName evidence="9">Uncharacterized protein</fullName>
    </submittedName>
</protein>
<evidence type="ECO:0000313" key="10">
    <source>
        <dbReference type="Proteomes" id="UP000034738"/>
    </source>
</evidence>
<keyword evidence="5 6" id="KW-0472">Membrane</keyword>
<dbReference type="PANTHER" id="PTHR33885">
    <property type="entry name" value="PHAGE SHOCK PROTEIN C"/>
    <property type="match status" value="1"/>
</dbReference>
<feature type="transmembrane region" description="Helical" evidence="6">
    <location>
        <begin position="138"/>
        <end position="155"/>
    </location>
</feature>
<dbReference type="PANTHER" id="PTHR33885:SF3">
    <property type="entry name" value="PHAGE SHOCK PROTEIN C"/>
    <property type="match status" value="1"/>
</dbReference>
<comment type="caution">
    <text evidence="9">The sequence shown here is derived from an EMBL/GenBank/DDBJ whole genome shotgun (WGS) entry which is preliminary data.</text>
</comment>
<evidence type="ECO:0000256" key="5">
    <source>
        <dbReference type="ARBA" id="ARBA00023136"/>
    </source>
</evidence>
<evidence type="ECO:0000256" key="1">
    <source>
        <dbReference type="ARBA" id="ARBA00004162"/>
    </source>
</evidence>
<keyword evidence="3 6" id="KW-0812">Transmembrane</keyword>
<dbReference type="AlphaFoldDB" id="A0A0G0K2I7"/>
<dbReference type="InterPro" id="IPR007168">
    <property type="entry name" value="Phageshock_PspC_N"/>
</dbReference>
<evidence type="ECO:0000259" key="8">
    <source>
        <dbReference type="Pfam" id="PF22570"/>
    </source>
</evidence>
<evidence type="ECO:0000256" key="6">
    <source>
        <dbReference type="SAM" id="Phobius"/>
    </source>
</evidence>
<dbReference type="Proteomes" id="UP000034738">
    <property type="component" value="Unassembled WGS sequence"/>
</dbReference>
<sequence length="159" mass="17827">MVEKTRPENKTKTSAKLFRSENDRVIAGVCTGLGEFFQIDATIIRLIFIIVTLFGGGGVLLYLILWLIIPSQGSNSEITRENIEKGVIEIKDKAKDLTHSMKLNSKNLNTRQFLGIIILAFGAILLLDNFGIVNIARLWRFIPALVIIFLGISILKKRE</sequence>
<dbReference type="InterPro" id="IPR054331">
    <property type="entry name" value="LiaF_TM"/>
</dbReference>
<evidence type="ECO:0000313" key="9">
    <source>
        <dbReference type="EMBL" id="KKQ73933.1"/>
    </source>
</evidence>
<keyword evidence="4 6" id="KW-1133">Transmembrane helix</keyword>
<accession>A0A0G0K2I7</accession>
<name>A0A0G0K2I7_9BACT</name>
<dbReference type="GO" id="GO:0005886">
    <property type="term" value="C:plasma membrane"/>
    <property type="evidence" value="ECO:0007669"/>
    <property type="project" value="UniProtKB-SubCell"/>
</dbReference>
<feature type="transmembrane region" description="Helical" evidence="6">
    <location>
        <begin position="43"/>
        <end position="69"/>
    </location>
</feature>
<keyword evidence="2" id="KW-1003">Cell membrane</keyword>
<feature type="domain" description="LiaF transmembrane" evidence="8">
    <location>
        <begin position="109"/>
        <end position="158"/>
    </location>
</feature>
<comment type="subcellular location">
    <subcellularLocation>
        <location evidence="1">Cell membrane</location>
        <topology evidence="1">Single-pass membrane protein</topology>
    </subcellularLocation>
</comment>
<feature type="transmembrane region" description="Helical" evidence="6">
    <location>
        <begin position="113"/>
        <end position="132"/>
    </location>
</feature>
<dbReference type="InterPro" id="IPR052027">
    <property type="entry name" value="PspC"/>
</dbReference>
<evidence type="ECO:0000256" key="4">
    <source>
        <dbReference type="ARBA" id="ARBA00022989"/>
    </source>
</evidence>
<feature type="domain" description="Phage shock protein PspC N-terminal" evidence="7">
    <location>
        <begin position="16"/>
        <end position="71"/>
    </location>
</feature>
<gene>
    <name evidence="9" type="ORF">US95_C0040G0006</name>
</gene>
<reference evidence="9 10" key="1">
    <citation type="journal article" date="2015" name="Nature">
        <title>rRNA introns, odd ribosomes, and small enigmatic genomes across a large radiation of phyla.</title>
        <authorList>
            <person name="Brown C.T."/>
            <person name="Hug L.A."/>
            <person name="Thomas B.C."/>
            <person name="Sharon I."/>
            <person name="Castelle C.J."/>
            <person name="Singh A."/>
            <person name="Wilkins M.J."/>
            <person name="Williams K.H."/>
            <person name="Banfield J.F."/>
        </authorList>
    </citation>
    <scope>NUCLEOTIDE SEQUENCE [LARGE SCALE GENOMIC DNA]</scope>
</reference>
<proteinExistence type="predicted"/>
<dbReference type="EMBL" id="LBUY01000040">
    <property type="protein sequence ID" value="KKQ73933.1"/>
    <property type="molecule type" value="Genomic_DNA"/>
</dbReference>
<organism evidence="9 10">
    <name type="scientific">Candidatus Woesebacteria bacterium GW2011_GWB1_38_5</name>
    <dbReference type="NCBI Taxonomy" id="1618568"/>
    <lineage>
        <taxon>Bacteria</taxon>
        <taxon>Candidatus Woeseibacteriota</taxon>
    </lineage>
</organism>
<evidence type="ECO:0000256" key="2">
    <source>
        <dbReference type="ARBA" id="ARBA00022475"/>
    </source>
</evidence>
<evidence type="ECO:0000259" key="7">
    <source>
        <dbReference type="Pfam" id="PF04024"/>
    </source>
</evidence>
<dbReference type="Pfam" id="PF04024">
    <property type="entry name" value="PspC"/>
    <property type="match status" value="1"/>
</dbReference>